<evidence type="ECO:0000256" key="4">
    <source>
        <dbReference type="ARBA" id="ARBA00023136"/>
    </source>
</evidence>
<keyword evidence="5" id="KW-1003">Cell membrane</keyword>
<keyword evidence="2 5" id="KW-0812">Transmembrane</keyword>
<dbReference type="EC" id="7.1.1.-" evidence="5"/>
<feature type="transmembrane region" description="Helical" evidence="5">
    <location>
        <begin position="370"/>
        <end position="393"/>
    </location>
</feature>
<dbReference type="Pfam" id="PF00361">
    <property type="entry name" value="Proton_antipo_M"/>
    <property type="match status" value="1"/>
</dbReference>
<organism evidence="8 9">
    <name type="scientific">Pokkaliibacter plantistimulans</name>
    <dbReference type="NCBI Taxonomy" id="1635171"/>
    <lineage>
        <taxon>Bacteria</taxon>
        <taxon>Pseudomonadati</taxon>
        <taxon>Pseudomonadota</taxon>
        <taxon>Gammaproteobacteria</taxon>
        <taxon>Oceanospirillales</taxon>
        <taxon>Balneatrichaceae</taxon>
        <taxon>Pokkaliibacter</taxon>
    </lineage>
</organism>
<keyword evidence="5" id="KW-0830">Ubiquinone</keyword>
<evidence type="ECO:0000256" key="2">
    <source>
        <dbReference type="ARBA" id="ARBA00022692"/>
    </source>
</evidence>
<feature type="transmembrane region" description="Helical" evidence="5">
    <location>
        <begin position="75"/>
        <end position="91"/>
    </location>
</feature>
<sequence length="481" mass="50429">MPSTDFYPVIAPALTGIGGLLVLLIGVWPRLKDAALVAFYASIVLLLGAMAVLLAPHEAAGFERFISLDPVNRHGWLLFTAGGLATLLLAWRDRQLLGEVDEQFCSLVLFAVTGTYLLSAATNLLAAFIGMELTALSVMAMIAWQPQRKGAIEAAIKYAITATVSGSIMLFGIVLMYAGSGSLYLDAIPGNLGGERTNETLVIVGLAMVLVGIAFELAVAPFHCWLADVFQGSSSPVTAFIASVGKIAMLLFLLNLADQLSGLWPAIHGVIIGMVVLSVVWGNLAALRQSNLKRMLAYSSVAHFGYVLLALTAISGDADGNADLLQAAAYYGLSYAVMNMVSFAVIGLLSGINPSADLEGYRGMGRRYPLLGVALAIAVLSLAGIPPTAGFFGKLFVFTQALNQGQLGLVIIASLAAASSLFYYLRILVVFFSVPSNEVSEEADIALQGDAVVMGPTLVISLSTAAVLLIGLCAGTVLTFI</sequence>
<dbReference type="Proteomes" id="UP000248090">
    <property type="component" value="Unassembled WGS sequence"/>
</dbReference>
<name>A0ABX5M172_9GAMM</name>
<comment type="subcellular location">
    <subcellularLocation>
        <location evidence="5">Cell membrane</location>
        <topology evidence="5">Multi-pass membrane protein</topology>
    </subcellularLocation>
    <subcellularLocation>
        <location evidence="1">Endomembrane system</location>
        <topology evidence="1">Multi-pass membrane protein</topology>
    </subcellularLocation>
    <subcellularLocation>
        <location evidence="6">Membrane</location>
        <topology evidence="6">Multi-pass membrane protein</topology>
    </subcellularLocation>
</comment>
<keyword evidence="5" id="KW-1278">Translocase</keyword>
<protein>
    <recommendedName>
        <fullName evidence="5">NADH-quinone oxidoreductase subunit N</fullName>
        <ecNumber evidence="5">7.1.1.-</ecNumber>
    </recommendedName>
    <alternativeName>
        <fullName evidence="5">NADH dehydrogenase I subunit N</fullName>
    </alternativeName>
    <alternativeName>
        <fullName evidence="5">NDH-1 subunit N</fullName>
    </alternativeName>
</protein>
<evidence type="ECO:0000256" key="1">
    <source>
        <dbReference type="ARBA" id="ARBA00004127"/>
    </source>
</evidence>
<evidence type="ECO:0000256" key="3">
    <source>
        <dbReference type="ARBA" id="ARBA00022989"/>
    </source>
</evidence>
<reference evidence="8 9" key="1">
    <citation type="submission" date="2015-03" db="EMBL/GenBank/DDBJ databases">
        <authorList>
            <person name="Krishnan R."/>
            <person name="Midha S."/>
            <person name="Patil P.B."/>
            <person name="Rameshkumar N."/>
        </authorList>
    </citation>
    <scope>NUCLEOTIDE SEQUENCE [LARGE SCALE GENOMIC DNA]</scope>
    <source>
        <strain evidence="8 9">L1E11</strain>
    </source>
</reference>
<feature type="transmembrane region" description="Helical" evidence="5">
    <location>
        <begin position="125"/>
        <end position="144"/>
    </location>
</feature>
<accession>A0ABX5M172</accession>
<comment type="catalytic activity">
    <reaction evidence="5">
        <text>a quinone + NADH + 5 H(+)(in) = a quinol + NAD(+) + 4 H(+)(out)</text>
        <dbReference type="Rhea" id="RHEA:57888"/>
        <dbReference type="ChEBI" id="CHEBI:15378"/>
        <dbReference type="ChEBI" id="CHEBI:24646"/>
        <dbReference type="ChEBI" id="CHEBI:57540"/>
        <dbReference type="ChEBI" id="CHEBI:57945"/>
        <dbReference type="ChEBI" id="CHEBI:132124"/>
    </reaction>
</comment>
<evidence type="ECO:0000256" key="6">
    <source>
        <dbReference type="RuleBase" id="RU000320"/>
    </source>
</evidence>
<feature type="transmembrane region" description="Helical" evidence="5">
    <location>
        <begin position="328"/>
        <end position="349"/>
    </location>
</feature>
<feature type="transmembrane region" description="Helical" evidence="5">
    <location>
        <begin position="405"/>
        <end position="425"/>
    </location>
</feature>
<comment type="caution">
    <text evidence="8">The sequence shown here is derived from an EMBL/GenBank/DDBJ whole genome shotgun (WGS) entry which is preliminary data.</text>
</comment>
<comment type="similarity">
    <text evidence="5">Belongs to the complex I subunit 2 family.</text>
</comment>
<keyword evidence="5" id="KW-0813">Transport</keyword>
<dbReference type="InterPro" id="IPR010096">
    <property type="entry name" value="NADH-Q_OxRdtase_suN/2"/>
</dbReference>
<dbReference type="PANTHER" id="PTHR22773">
    <property type="entry name" value="NADH DEHYDROGENASE"/>
    <property type="match status" value="1"/>
</dbReference>
<keyword evidence="5" id="KW-0520">NAD</keyword>
<keyword evidence="9" id="KW-1185">Reference proteome</keyword>
<feature type="transmembrane region" description="Helical" evidence="5">
    <location>
        <begin position="156"/>
        <end position="180"/>
    </location>
</feature>
<evidence type="ECO:0000313" key="8">
    <source>
        <dbReference type="EMBL" id="PXF31478.1"/>
    </source>
</evidence>
<gene>
    <name evidence="5" type="primary">nuoN</name>
    <name evidence="8" type="ORF">WH50_09795</name>
</gene>
<feature type="transmembrane region" description="Helical" evidence="5">
    <location>
        <begin position="6"/>
        <end position="28"/>
    </location>
</feature>
<evidence type="ECO:0000259" key="7">
    <source>
        <dbReference type="Pfam" id="PF00361"/>
    </source>
</evidence>
<feature type="transmembrane region" description="Helical" evidence="5">
    <location>
        <begin position="263"/>
        <end position="284"/>
    </location>
</feature>
<evidence type="ECO:0000313" key="9">
    <source>
        <dbReference type="Proteomes" id="UP000248090"/>
    </source>
</evidence>
<evidence type="ECO:0000256" key="5">
    <source>
        <dbReference type="HAMAP-Rule" id="MF_00445"/>
    </source>
</evidence>
<feature type="transmembrane region" description="Helical" evidence="5">
    <location>
        <begin position="296"/>
        <end position="316"/>
    </location>
</feature>
<proteinExistence type="inferred from homology"/>
<feature type="transmembrane region" description="Helical" evidence="5">
    <location>
        <begin position="35"/>
        <end position="55"/>
    </location>
</feature>
<feature type="transmembrane region" description="Helical" evidence="5">
    <location>
        <begin position="237"/>
        <end position="257"/>
    </location>
</feature>
<comment type="subunit">
    <text evidence="5">NDH-1 is composed of 14 different subunits. Subunits NuoA, H, J, K, L, M, N constitute the membrane sector of the complex.</text>
</comment>
<feature type="transmembrane region" description="Helical" evidence="5">
    <location>
        <begin position="200"/>
        <end position="225"/>
    </location>
</feature>
<dbReference type="RefSeq" id="WP_110187146.1">
    <property type="nucleotide sequence ID" value="NZ_CP177354.1"/>
</dbReference>
<dbReference type="HAMAP" id="MF_00445">
    <property type="entry name" value="NDH1_NuoN_1"/>
    <property type="match status" value="1"/>
</dbReference>
<keyword evidence="3 5" id="KW-1133">Transmembrane helix</keyword>
<feature type="transmembrane region" description="Helical" evidence="5">
    <location>
        <begin position="103"/>
        <end position="119"/>
    </location>
</feature>
<dbReference type="EMBL" id="LAPT01000041">
    <property type="protein sequence ID" value="PXF31478.1"/>
    <property type="molecule type" value="Genomic_DNA"/>
</dbReference>
<dbReference type="InterPro" id="IPR001750">
    <property type="entry name" value="ND/Mrp_TM"/>
</dbReference>
<feature type="domain" description="NADH:quinone oxidoreductase/Mrp antiporter transmembrane" evidence="7">
    <location>
        <begin position="121"/>
        <end position="416"/>
    </location>
</feature>
<keyword evidence="5" id="KW-0874">Quinone</keyword>
<feature type="transmembrane region" description="Helical" evidence="5">
    <location>
        <begin position="458"/>
        <end position="480"/>
    </location>
</feature>
<comment type="function">
    <text evidence="5">NDH-1 shuttles electrons from NADH, via FMN and iron-sulfur (Fe-S) centers, to quinones in the respiratory chain. The immediate electron acceptor for the enzyme in this species is believed to be ubiquinone. Couples the redox reaction to proton translocation (for every two electrons transferred, four hydrogen ions are translocated across the cytoplasmic membrane), and thus conserves the redox energy in a proton gradient.</text>
</comment>
<keyword evidence="4 5" id="KW-0472">Membrane</keyword>